<dbReference type="Proteomes" id="UP000663836">
    <property type="component" value="Unassembled WGS sequence"/>
</dbReference>
<evidence type="ECO:0000313" key="1">
    <source>
        <dbReference type="EMBL" id="CAF1309924.1"/>
    </source>
</evidence>
<comment type="caution">
    <text evidence="1">The sequence shown here is derived from an EMBL/GenBank/DDBJ whole genome shotgun (WGS) entry which is preliminary data.</text>
</comment>
<dbReference type="Proteomes" id="UP000663870">
    <property type="component" value="Unassembled WGS sequence"/>
</dbReference>
<evidence type="ECO:0000313" key="4">
    <source>
        <dbReference type="EMBL" id="CAF1579850.1"/>
    </source>
</evidence>
<dbReference type="Proteomes" id="UP000663854">
    <property type="component" value="Unassembled WGS sequence"/>
</dbReference>
<proteinExistence type="predicted"/>
<accession>A0A815E447</accession>
<sequence>MATSSNLFTLNTESIKKFKQTNKPVLVQIQIFLPYNLSAILIFEMCLLPSEHTIQFTLMKKFFEILFNDKNTIYIWGEIKELILFTNYKLFSEAQCHLANVQNLQNIFKTEWQKLHPHILSNASSNDLSNDLPHEFTNKCLCETCINISSHPWGLQDAVAFQLQEWLDKRHSTSSFDIGLDTNVFHMNELEQQYRNQLTTYAANDYLSMQRILISLNLIQFNSRHSSTHSYPTSTTTNAHQTHIEFEPSSDEDDLFTIQTTVNKSNAFILNHELLSEDIQVNTQRSVQITSTTQILNQETNNDRTNQLELNLNISTDNHQEKINELSREERKRIHNRSYTLKQRKKLYQHEIIIHYIDHRFTITNIKMILRQNSVAFSAVNTSISSRTNRRTLYIGTKHKHLLSEYKQQIKYLFTTEHYKQFKRFNRSSCKDDRRSHHHRDTHRTN</sequence>
<evidence type="ECO:0000313" key="2">
    <source>
        <dbReference type="EMBL" id="CAF1310059.1"/>
    </source>
</evidence>
<dbReference type="EMBL" id="CAJNOL010004047">
    <property type="protein sequence ID" value="CAF1579850.1"/>
    <property type="molecule type" value="Genomic_DNA"/>
</dbReference>
<dbReference type="AlphaFoldDB" id="A0A815E447"/>
<gene>
    <name evidence="6" type="ORF">JBS370_LOCUS15707</name>
    <name evidence="4" type="ORF">JXQ802_LOCUS46094</name>
    <name evidence="5" type="ORF">JXQ802_LOCUS46101</name>
    <name evidence="1" type="ORF">PYM288_LOCUS30361</name>
    <name evidence="2" type="ORF">PYM288_LOCUS30368</name>
    <name evidence="3" type="ORF">ZHD862_LOCUS32466</name>
</gene>
<protein>
    <submittedName>
        <fullName evidence="1">Uncharacterized protein</fullName>
    </submittedName>
</protein>
<dbReference type="Proteomes" id="UP000663864">
    <property type="component" value="Unassembled WGS sequence"/>
</dbReference>
<evidence type="ECO:0000313" key="8">
    <source>
        <dbReference type="Proteomes" id="UP000663870"/>
    </source>
</evidence>
<evidence type="ECO:0000313" key="7">
    <source>
        <dbReference type="Proteomes" id="UP000663854"/>
    </source>
</evidence>
<dbReference type="EMBL" id="CAJNOH010002783">
    <property type="protein sequence ID" value="CAF1309924.1"/>
    <property type="molecule type" value="Genomic_DNA"/>
</dbReference>
<evidence type="ECO:0000313" key="5">
    <source>
        <dbReference type="EMBL" id="CAF1579911.1"/>
    </source>
</evidence>
<evidence type="ECO:0000313" key="3">
    <source>
        <dbReference type="EMBL" id="CAF1387893.1"/>
    </source>
</evidence>
<dbReference type="EMBL" id="CAJNOL010004048">
    <property type="protein sequence ID" value="CAF1579911.1"/>
    <property type="molecule type" value="Genomic_DNA"/>
</dbReference>
<keyword evidence="8" id="KW-1185">Reference proteome</keyword>
<organism evidence="1 7">
    <name type="scientific">Rotaria sordida</name>
    <dbReference type="NCBI Taxonomy" id="392033"/>
    <lineage>
        <taxon>Eukaryota</taxon>
        <taxon>Metazoa</taxon>
        <taxon>Spiralia</taxon>
        <taxon>Gnathifera</taxon>
        <taxon>Rotifera</taxon>
        <taxon>Eurotatoria</taxon>
        <taxon>Bdelloidea</taxon>
        <taxon>Philodinida</taxon>
        <taxon>Philodinidae</taxon>
        <taxon>Rotaria</taxon>
    </lineage>
</organism>
<name>A0A815E447_9BILA</name>
<evidence type="ECO:0000313" key="6">
    <source>
        <dbReference type="EMBL" id="CAF3808165.1"/>
    </source>
</evidence>
<reference evidence="1" key="1">
    <citation type="submission" date="2021-02" db="EMBL/GenBank/DDBJ databases">
        <authorList>
            <person name="Nowell W R."/>
        </authorList>
    </citation>
    <scope>NUCLEOTIDE SEQUENCE</scope>
</reference>
<dbReference type="EMBL" id="CAJOBD010001520">
    <property type="protein sequence ID" value="CAF3808165.1"/>
    <property type="molecule type" value="Genomic_DNA"/>
</dbReference>
<dbReference type="EMBL" id="CAJNOT010003511">
    <property type="protein sequence ID" value="CAF1387893.1"/>
    <property type="molecule type" value="Genomic_DNA"/>
</dbReference>
<dbReference type="EMBL" id="CAJNOH010002784">
    <property type="protein sequence ID" value="CAF1310059.1"/>
    <property type="molecule type" value="Genomic_DNA"/>
</dbReference>